<dbReference type="Proteomes" id="UP000007797">
    <property type="component" value="Unassembled WGS sequence"/>
</dbReference>
<dbReference type="RefSeq" id="XP_004350165.1">
    <property type="nucleotide sequence ID" value="XM_004350115.1"/>
</dbReference>
<organism evidence="1 2">
    <name type="scientific">Cavenderia fasciculata</name>
    <name type="common">Slime mold</name>
    <name type="synonym">Dictyostelium fasciculatum</name>
    <dbReference type="NCBI Taxonomy" id="261658"/>
    <lineage>
        <taxon>Eukaryota</taxon>
        <taxon>Amoebozoa</taxon>
        <taxon>Evosea</taxon>
        <taxon>Eumycetozoa</taxon>
        <taxon>Dictyostelia</taxon>
        <taxon>Acytosteliales</taxon>
        <taxon>Cavenderiaceae</taxon>
        <taxon>Cavenderia</taxon>
    </lineage>
</organism>
<dbReference type="EMBL" id="GL883029">
    <property type="protein sequence ID" value="EGG13461.1"/>
    <property type="molecule type" value="Genomic_DNA"/>
</dbReference>
<dbReference type="GeneID" id="14865798"/>
<accession>F4QFK8</accession>
<reference evidence="2" key="1">
    <citation type="journal article" date="2011" name="Genome Res.">
        <title>Phylogeny-wide analysis of social amoeba genomes highlights ancient origins for complex intercellular communication.</title>
        <authorList>
            <person name="Heidel A.J."/>
            <person name="Lawal H.M."/>
            <person name="Felder M."/>
            <person name="Schilde C."/>
            <person name="Helps N.R."/>
            <person name="Tunggal B."/>
            <person name="Rivero F."/>
            <person name="John U."/>
            <person name="Schleicher M."/>
            <person name="Eichinger L."/>
            <person name="Platzer M."/>
            <person name="Noegel A.A."/>
            <person name="Schaap P."/>
            <person name="Gloeckner G."/>
        </authorList>
    </citation>
    <scope>NUCLEOTIDE SEQUENCE [LARGE SCALE GENOMIC DNA]</scope>
    <source>
        <strain evidence="2">SH3</strain>
    </source>
</reference>
<dbReference type="AlphaFoldDB" id="F4QFK8"/>
<name>F4QFK8_CACFS</name>
<gene>
    <name evidence="1" type="ORF">DFA_11222</name>
</gene>
<evidence type="ECO:0000313" key="2">
    <source>
        <dbReference type="Proteomes" id="UP000007797"/>
    </source>
</evidence>
<dbReference type="OMA" id="NFNFRMG"/>
<dbReference type="OrthoDB" id="16873at2759"/>
<protein>
    <submittedName>
        <fullName evidence="1">Uncharacterized protein</fullName>
    </submittedName>
</protein>
<keyword evidence="2" id="KW-1185">Reference proteome</keyword>
<evidence type="ECO:0000313" key="1">
    <source>
        <dbReference type="EMBL" id="EGG13461.1"/>
    </source>
</evidence>
<dbReference type="KEGG" id="dfa:DFA_11222"/>
<proteinExistence type="predicted"/>
<sequence length="107" mass="11648">MDRNSILISLAAEISPSYAMKINNVNIDDQLWADNLQESAGLFPSSPMRGIMSSTVSKSSSNGEHITMESVSSCANTLSTEYYNFNFRMGAPIAGKDFDLTPTYSHG</sequence>